<feature type="domain" description="MARVEL" evidence="7">
    <location>
        <begin position="147"/>
        <end position="274"/>
    </location>
</feature>
<feature type="transmembrane region" description="Helical" evidence="6">
    <location>
        <begin position="261"/>
        <end position="280"/>
    </location>
</feature>
<proteinExistence type="predicted"/>
<feature type="compositionally biased region" description="Polar residues" evidence="5">
    <location>
        <begin position="46"/>
        <end position="64"/>
    </location>
</feature>
<dbReference type="InterPro" id="IPR008253">
    <property type="entry name" value="Marvel"/>
</dbReference>
<evidence type="ECO:0000256" key="2">
    <source>
        <dbReference type="ARBA" id="ARBA00022692"/>
    </source>
</evidence>
<evidence type="ECO:0000256" key="1">
    <source>
        <dbReference type="ARBA" id="ARBA00004141"/>
    </source>
</evidence>
<feature type="transmembrane region" description="Helical" evidence="6">
    <location>
        <begin position="148"/>
        <end position="172"/>
    </location>
</feature>
<feature type="region of interest" description="Disordered" evidence="5">
    <location>
        <begin position="1"/>
        <end position="75"/>
    </location>
</feature>
<dbReference type="Proteomes" id="UP000717996">
    <property type="component" value="Unassembled WGS sequence"/>
</dbReference>
<feature type="transmembrane region" description="Helical" evidence="6">
    <location>
        <begin position="184"/>
        <end position="207"/>
    </location>
</feature>
<dbReference type="EMBL" id="JAANIT010001173">
    <property type="protein sequence ID" value="KAG1541792.1"/>
    <property type="molecule type" value="Genomic_DNA"/>
</dbReference>
<name>A0A9P6Y8B8_RHIOR</name>
<evidence type="ECO:0000313" key="8">
    <source>
        <dbReference type="EMBL" id="KAG1541792.1"/>
    </source>
</evidence>
<keyword evidence="3 6" id="KW-1133">Transmembrane helix</keyword>
<keyword evidence="2 6" id="KW-0812">Transmembrane</keyword>
<comment type="caution">
    <text evidence="8">The sequence shown here is derived from an EMBL/GenBank/DDBJ whole genome shotgun (WGS) entry which is preliminary data.</text>
</comment>
<dbReference type="AlphaFoldDB" id="A0A9P6Y8B8"/>
<feature type="transmembrane region" description="Helical" evidence="6">
    <location>
        <begin position="219"/>
        <end position="241"/>
    </location>
</feature>
<evidence type="ECO:0000256" key="4">
    <source>
        <dbReference type="ARBA" id="ARBA00023136"/>
    </source>
</evidence>
<comment type="subcellular location">
    <subcellularLocation>
        <location evidence="1">Membrane</location>
        <topology evidence="1">Multi-pass membrane protein</topology>
    </subcellularLocation>
</comment>
<dbReference type="GO" id="GO:0016020">
    <property type="term" value="C:membrane"/>
    <property type="evidence" value="ECO:0007669"/>
    <property type="project" value="UniProtKB-SubCell"/>
</dbReference>
<evidence type="ECO:0000256" key="5">
    <source>
        <dbReference type="SAM" id="MobiDB-lite"/>
    </source>
</evidence>
<dbReference type="OrthoDB" id="3253553at2759"/>
<evidence type="ECO:0000259" key="7">
    <source>
        <dbReference type="Pfam" id="PF01284"/>
    </source>
</evidence>
<protein>
    <recommendedName>
        <fullName evidence="7">MARVEL domain-containing protein</fullName>
    </recommendedName>
</protein>
<evidence type="ECO:0000313" key="9">
    <source>
        <dbReference type="Proteomes" id="UP000717996"/>
    </source>
</evidence>
<reference evidence="8" key="1">
    <citation type="journal article" date="2020" name="Microb. Genom.">
        <title>Genetic diversity of clinical and environmental Mucorales isolates obtained from an investigation of mucormycosis cases among solid organ transplant recipients.</title>
        <authorList>
            <person name="Nguyen M.H."/>
            <person name="Kaul D."/>
            <person name="Muto C."/>
            <person name="Cheng S.J."/>
            <person name="Richter R.A."/>
            <person name="Bruno V.M."/>
            <person name="Liu G."/>
            <person name="Beyhan S."/>
            <person name="Sundermann A.J."/>
            <person name="Mounaud S."/>
            <person name="Pasculle A.W."/>
            <person name="Nierman W.C."/>
            <person name="Driscoll E."/>
            <person name="Cumbie R."/>
            <person name="Clancy C.J."/>
            <person name="Dupont C.L."/>
        </authorList>
    </citation>
    <scope>NUCLEOTIDE SEQUENCE</scope>
    <source>
        <strain evidence="8">GL16</strain>
    </source>
</reference>
<dbReference type="Pfam" id="PF01284">
    <property type="entry name" value="MARVEL"/>
    <property type="match status" value="1"/>
</dbReference>
<evidence type="ECO:0000256" key="6">
    <source>
        <dbReference type="SAM" id="Phobius"/>
    </source>
</evidence>
<organism evidence="8 9">
    <name type="scientific">Rhizopus oryzae</name>
    <name type="common">Mucormycosis agent</name>
    <name type="synonym">Rhizopus arrhizus var. delemar</name>
    <dbReference type="NCBI Taxonomy" id="64495"/>
    <lineage>
        <taxon>Eukaryota</taxon>
        <taxon>Fungi</taxon>
        <taxon>Fungi incertae sedis</taxon>
        <taxon>Mucoromycota</taxon>
        <taxon>Mucoromycotina</taxon>
        <taxon>Mucoromycetes</taxon>
        <taxon>Mucorales</taxon>
        <taxon>Mucorineae</taxon>
        <taxon>Rhizopodaceae</taxon>
        <taxon>Rhizopus</taxon>
    </lineage>
</organism>
<accession>A0A9P6Y8B8</accession>
<keyword evidence="4 6" id="KW-0472">Membrane</keyword>
<evidence type="ECO:0000256" key="3">
    <source>
        <dbReference type="ARBA" id="ARBA00022989"/>
    </source>
</evidence>
<gene>
    <name evidence="8" type="ORF">G6F51_007677</name>
</gene>
<sequence>MSHNPFEEANNNNNNPWSDGGPRYGNAYESSPGPELPPRVKETPTLVPSSPYGTQRMPSPSDYHQPQPPVNAWQQQESNKTLDEPVYNNTNAYQYSGTPYGNSPTVASAYSPQPTHTENINTTNNDNNKAESINIPSATRATPSKLRVLFRVILFIFAIGHLGFAAGASPYSGEPVPFDSSACFYYLFAVAIMSIIYSGYHSFFYLFRRFGKADKMKRVILILCDLLMALLWGIGIIVEIAKYRCPPGGNNHWCDFYNTSIFFGFVSFVLYVVLVGWDIVGGFKAKKRN</sequence>